<feature type="region of interest" description="Disordered" evidence="1">
    <location>
        <begin position="92"/>
        <end position="111"/>
    </location>
</feature>
<dbReference type="AlphaFoldDB" id="A0AA96WK80"/>
<accession>A0AA96WK80</accession>
<evidence type="ECO:0000256" key="1">
    <source>
        <dbReference type="SAM" id="MobiDB-lite"/>
    </source>
</evidence>
<feature type="region of interest" description="Disordered" evidence="1">
    <location>
        <begin position="53"/>
        <end position="75"/>
    </location>
</feature>
<evidence type="ECO:0000313" key="2">
    <source>
        <dbReference type="EMBL" id="WNZ22871.1"/>
    </source>
</evidence>
<dbReference type="RefSeq" id="WP_316434416.1">
    <property type="nucleotide sequence ID" value="NZ_CP053586.1"/>
</dbReference>
<organism evidence="2">
    <name type="scientific">Leptolyngbya sp. NK1-12</name>
    <dbReference type="NCBI Taxonomy" id="2547451"/>
    <lineage>
        <taxon>Bacteria</taxon>
        <taxon>Bacillati</taxon>
        <taxon>Cyanobacteriota</taxon>
        <taxon>Cyanophyceae</taxon>
        <taxon>Leptolyngbyales</taxon>
        <taxon>Leptolyngbyaceae</taxon>
        <taxon>Leptolyngbya group</taxon>
        <taxon>Leptolyngbya</taxon>
    </lineage>
</organism>
<gene>
    <name evidence="2" type="ORF">HJG54_08385</name>
</gene>
<dbReference type="EMBL" id="CP053586">
    <property type="protein sequence ID" value="WNZ22871.1"/>
    <property type="molecule type" value="Genomic_DNA"/>
</dbReference>
<reference evidence="2" key="1">
    <citation type="submission" date="2020-05" db="EMBL/GenBank/DDBJ databases">
        <authorList>
            <person name="Zhu T."/>
            <person name="Keshari N."/>
            <person name="Lu X."/>
        </authorList>
    </citation>
    <scope>NUCLEOTIDE SEQUENCE</scope>
    <source>
        <strain evidence="2">NK1-12</strain>
    </source>
</reference>
<name>A0AA96WK80_9CYAN</name>
<sequence>MAAKKLSDLDKQEILDRYRHSDETTVSLAAQYGVSTSTISRILKQSLPEQEYESLVQKKRQGTGRLSPDQDMLPGLSEELLVPEIRTKPVIAEPEQVVGSPQRRQRKRSTAGMISAEQLAASAAHLSQLDLAPGAKKLSELELQPESLDPVQEASLVAAEAFEEELDEDELEDELDGELDEDLDEDLEDDLDDLEDDLDDDEFDEAELDGEDDLVSLGTKQPAGKLQILPLTEALIPRTCYVVVDRSSELITRPLKDFSELVQISSAEVQERTLPIFDNHRVAKRFLRRMQRIIKVPDGRIFRKVSPYLQAKGITHLLIDGQVYSLQ</sequence>
<dbReference type="Gene3D" id="1.10.10.60">
    <property type="entry name" value="Homeodomain-like"/>
    <property type="match status" value="1"/>
</dbReference>
<protein>
    <submittedName>
        <fullName evidence="2">Transposase</fullName>
    </submittedName>
</protein>
<proteinExistence type="predicted"/>